<evidence type="ECO:0000313" key="3">
    <source>
        <dbReference type="Proteomes" id="UP000023152"/>
    </source>
</evidence>
<name>X6P334_RETFI</name>
<dbReference type="Proteomes" id="UP000023152">
    <property type="component" value="Unassembled WGS sequence"/>
</dbReference>
<feature type="compositionally biased region" description="Basic and acidic residues" evidence="1">
    <location>
        <begin position="117"/>
        <end position="138"/>
    </location>
</feature>
<feature type="compositionally biased region" description="Acidic residues" evidence="1">
    <location>
        <begin position="98"/>
        <end position="116"/>
    </location>
</feature>
<feature type="non-terminal residue" evidence="2">
    <location>
        <position position="138"/>
    </location>
</feature>
<keyword evidence="3" id="KW-1185">Reference proteome</keyword>
<evidence type="ECO:0000256" key="1">
    <source>
        <dbReference type="SAM" id="MobiDB-lite"/>
    </source>
</evidence>
<feature type="region of interest" description="Disordered" evidence="1">
    <location>
        <begin position="73"/>
        <end position="138"/>
    </location>
</feature>
<feature type="non-terminal residue" evidence="2">
    <location>
        <position position="1"/>
    </location>
</feature>
<protein>
    <submittedName>
        <fullName evidence="2">Uncharacterized protein</fullName>
    </submittedName>
</protein>
<evidence type="ECO:0000313" key="2">
    <source>
        <dbReference type="EMBL" id="ETO31972.1"/>
    </source>
</evidence>
<proteinExistence type="predicted"/>
<accession>X6P334</accession>
<sequence>LISFDANDKISVLGRRNTTLKKYRSQLNKAEILTQKSTKKIVFVELIGSQKLVEDVINQMKAKTSITLHEVEEVEEKNSGGELIVPENGKENSQSVLTEEDAENENDNENEQENEKEEDKDKDKEKEKDDSAAGNENK</sequence>
<dbReference type="EMBL" id="ASPP01004566">
    <property type="protein sequence ID" value="ETO31972.1"/>
    <property type="molecule type" value="Genomic_DNA"/>
</dbReference>
<organism evidence="2 3">
    <name type="scientific">Reticulomyxa filosa</name>
    <dbReference type="NCBI Taxonomy" id="46433"/>
    <lineage>
        <taxon>Eukaryota</taxon>
        <taxon>Sar</taxon>
        <taxon>Rhizaria</taxon>
        <taxon>Retaria</taxon>
        <taxon>Foraminifera</taxon>
        <taxon>Monothalamids</taxon>
        <taxon>Reticulomyxidae</taxon>
        <taxon>Reticulomyxa</taxon>
    </lineage>
</organism>
<gene>
    <name evidence="2" type="ORF">RFI_05145</name>
</gene>
<reference evidence="2 3" key="1">
    <citation type="journal article" date="2013" name="Curr. Biol.">
        <title>The Genome of the Foraminiferan Reticulomyxa filosa.</title>
        <authorList>
            <person name="Glockner G."/>
            <person name="Hulsmann N."/>
            <person name="Schleicher M."/>
            <person name="Noegel A.A."/>
            <person name="Eichinger L."/>
            <person name="Gallinger C."/>
            <person name="Pawlowski J."/>
            <person name="Sierra R."/>
            <person name="Euteneuer U."/>
            <person name="Pillet L."/>
            <person name="Moustafa A."/>
            <person name="Platzer M."/>
            <person name="Groth M."/>
            <person name="Szafranski K."/>
            <person name="Schliwa M."/>
        </authorList>
    </citation>
    <scope>NUCLEOTIDE SEQUENCE [LARGE SCALE GENOMIC DNA]</scope>
</reference>
<comment type="caution">
    <text evidence="2">The sequence shown here is derived from an EMBL/GenBank/DDBJ whole genome shotgun (WGS) entry which is preliminary data.</text>
</comment>
<dbReference type="AlphaFoldDB" id="X6P334"/>